<dbReference type="SMART" id="SM00530">
    <property type="entry name" value="HTH_XRE"/>
    <property type="match status" value="1"/>
</dbReference>
<dbReference type="InterPro" id="IPR041413">
    <property type="entry name" value="MLTR_LBD"/>
</dbReference>
<dbReference type="CDD" id="cd00093">
    <property type="entry name" value="HTH_XRE"/>
    <property type="match status" value="1"/>
</dbReference>
<reference evidence="3" key="1">
    <citation type="journal article" date="2019" name="Int. J. Syst. Evol. Microbiol.">
        <title>The Global Catalogue of Microorganisms (GCM) 10K type strain sequencing project: providing services to taxonomists for standard genome sequencing and annotation.</title>
        <authorList>
            <consortium name="The Broad Institute Genomics Platform"/>
            <consortium name="The Broad Institute Genome Sequencing Center for Infectious Disease"/>
            <person name="Wu L."/>
            <person name="Ma J."/>
        </authorList>
    </citation>
    <scope>NUCLEOTIDE SEQUENCE [LARGE SCALE GENOMIC DNA]</scope>
    <source>
        <strain evidence="3">JCM 18302</strain>
    </source>
</reference>
<dbReference type="EMBL" id="BAABJO010000024">
    <property type="protein sequence ID" value="GAA5131751.1"/>
    <property type="molecule type" value="Genomic_DNA"/>
</dbReference>
<name>A0ABP9NRM4_9PSEU</name>
<evidence type="ECO:0000313" key="3">
    <source>
        <dbReference type="Proteomes" id="UP001500804"/>
    </source>
</evidence>
<organism evidence="2 3">
    <name type="scientific">Pseudonocardia adelaidensis</name>
    <dbReference type="NCBI Taxonomy" id="648754"/>
    <lineage>
        <taxon>Bacteria</taxon>
        <taxon>Bacillati</taxon>
        <taxon>Actinomycetota</taxon>
        <taxon>Actinomycetes</taxon>
        <taxon>Pseudonocardiales</taxon>
        <taxon>Pseudonocardiaceae</taxon>
        <taxon>Pseudonocardia</taxon>
    </lineage>
</organism>
<dbReference type="InterPro" id="IPR001387">
    <property type="entry name" value="Cro/C1-type_HTH"/>
</dbReference>
<dbReference type="PANTHER" id="PTHR35010">
    <property type="entry name" value="BLL4672 PROTEIN-RELATED"/>
    <property type="match status" value="1"/>
</dbReference>
<dbReference type="RefSeq" id="WP_345608653.1">
    <property type="nucleotide sequence ID" value="NZ_BAABJO010000024.1"/>
</dbReference>
<feature type="domain" description="HTH cro/C1-type" evidence="1">
    <location>
        <begin position="34"/>
        <end position="81"/>
    </location>
</feature>
<evidence type="ECO:0000313" key="2">
    <source>
        <dbReference type="EMBL" id="GAA5131751.1"/>
    </source>
</evidence>
<dbReference type="Gene3D" id="1.10.260.40">
    <property type="entry name" value="lambda repressor-like DNA-binding domains"/>
    <property type="match status" value="1"/>
</dbReference>
<keyword evidence="3" id="KW-1185">Reference proteome</keyword>
<dbReference type="InterPro" id="IPR010982">
    <property type="entry name" value="Lambda_DNA-bd_dom_sf"/>
</dbReference>
<dbReference type="PANTHER" id="PTHR35010:SF2">
    <property type="entry name" value="BLL4672 PROTEIN"/>
    <property type="match status" value="1"/>
</dbReference>
<evidence type="ECO:0000259" key="1">
    <source>
        <dbReference type="PROSITE" id="PS50943"/>
    </source>
</evidence>
<proteinExistence type="predicted"/>
<dbReference type="Proteomes" id="UP001500804">
    <property type="component" value="Unassembled WGS sequence"/>
</dbReference>
<gene>
    <name evidence="2" type="ORF">GCM10023320_55440</name>
</gene>
<dbReference type="Pfam" id="PF13560">
    <property type="entry name" value="HTH_31"/>
    <property type="match status" value="1"/>
</dbReference>
<comment type="caution">
    <text evidence="2">The sequence shown here is derived from an EMBL/GenBank/DDBJ whole genome shotgun (WGS) entry which is preliminary data.</text>
</comment>
<dbReference type="SUPFAM" id="SSF47413">
    <property type="entry name" value="lambda repressor-like DNA-binding domains"/>
    <property type="match status" value="1"/>
</dbReference>
<dbReference type="PROSITE" id="PS50943">
    <property type="entry name" value="HTH_CROC1"/>
    <property type="match status" value="1"/>
</dbReference>
<protein>
    <submittedName>
        <fullName evidence="2">Helix-turn-helix transcriptional regulator</fullName>
    </submittedName>
</protein>
<dbReference type="Pfam" id="PF17765">
    <property type="entry name" value="MLTR_LBD"/>
    <property type="match status" value="1"/>
</dbReference>
<dbReference type="Gene3D" id="3.30.450.180">
    <property type="match status" value="1"/>
</dbReference>
<accession>A0ABP9NRM4</accession>
<sequence length="282" mass="30733">MDRTELGIALRTWRERLRPADVGLPAGVRRRTPGLRREEVAGLAGMSVDYLTRVEQGRGPRPSEAVLGGLARALRLSDAERDHLFGLAGVAAPPPGRIRSAVRPSVQRLLDRFTDLPALLLDAKCDVLAWNPLAAGLLGDLSAVPPARRNLAWQAFLGEASRVVADGEERGRLDRAIVSDLRRTAARYPDDPGLGRLVAELRAGSDRFERLWTLRELDERHGDTKRMRHPELGVLELDCNVLHVQGDDQVLLVYSAAPGSREAEALALLGVLGLQEVTTPAG</sequence>